<evidence type="ECO:0000313" key="4">
    <source>
        <dbReference type="Proteomes" id="UP000178935"/>
    </source>
</evidence>
<evidence type="ECO:0000259" key="2">
    <source>
        <dbReference type="Pfam" id="PF00188"/>
    </source>
</evidence>
<evidence type="ECO:0000313" key="3">
    <source>
        <dbReference type="EMBL" id="OGZ89667.1"/>
    </source>
</evidence>
<protein>
    <recommendedName>
        <fullName evidence="2">SCP domain-containing protein</fullName>
    </recommendedName>
</protein>
<feature type="transmembrane region" description="Helical" evidence="1">
    <location>
        <begin position="291"/>
        <end position="311"/>
    </location>
</feature>
<organism evidence="3 4">
    <name type="scientific">Candidatus Staskawiczbacteria bacterium RIFOXYD1_FULL_32_13</name>
    <dbReference type="NCBI Taxonomy" id="1802234"/>
    <lineage>
        <taxon>Bacteria</taxon>
        <taxon>Candidatus Staskawicziibacteriota</taxon>
    </lineage>
</organism>
<dbReference type="CDD" id="cd05379">
    <property type="entry name" value="CAP_bacterial"/>
    <property type="match status" value="1"/>
</dbReference>
<keyword evidence="1" id="KW-0472">Membrane</keyword>
<dbReference type="AlphaFoldDB" id="A0A1G2JR89"/>
<proteinExistence type="predicted"/>
<evidence type="ECO:0000256" key="1">
    <source>
        <dbReference type="SAM" id="Phobius"/>
    </source>
</evidence>
<keyword evidence="1" id="KW-0812">Transmembrane</keyword>
<feature type="transmembrane region" description="Helical" evidence="1">
    <location>
        <begin position="38"/>
        <end position="58"/>
    </location>
</feature>
<dbReference type="InterPro" id="IPR035940">
    <property type="entry name" value="CAP_sf"/>
</dbReference>
<dbReference type="PANTHER" id="PTHR31157">
    <property type="entry name" value="SCP DOMAIN-CONTAINING PROTEIN"/>
    <property type="match status" value="1"/>
</dbReference>
<feature type="transmembrane region" description="Helical" evidence="1">
    <location>
        <begin position="318"/>
        <end position="335"/>
    </location>
</feature>
<keyword evidence="1" id="KW-1133">Transmembrane helix</keyword>
<dbReference type="Proteomes" id="UP000178935">
    <property type="component" value="Unassembled WGS sequence"/>
</dbReference>
<accession>A0A1G2JR89</accession>
<dbReference type="InterPro" id="IPR014044">
    <property type="entry name" value="CAP_dom"/>
</dbReference>
<reference evidence="3 4" key="1">
    <citation type="journal article" date="2016" name="Nat. Commun.">
        <title>Thousands of microbial genomes shed light on interconnected biogeochemical processes in an aquifer system.</title>
        <authorList>
            <person name="Anantharaman K."/>
            <person name="Brown C.T."/>
            <person name="Hug L.A."/>
            <person name="Sharon I."/>
            <person name="Castelle C.J."/>
            <person name="Probst A.J."/>
            <person name="Thomas B.C."/>
            <person name="Singh A."/>
            <person name="Wilkins M.J."/>
            <person name="Karaoz U."/>
            <person name="Brodie E.L."/>
            <person name="Williams K.H."/>
            <person name="Hubbard S.S."/>
            <person name="Banfield J.F."/>
        </authorList>
    </citation>
    <scope>NUCLEOTIDE SEQUENCE [LARGE SCALE GENOMIC DNA]</scope>
</reference>
<dbReference type="EMBL" id="MHPU01000004">
    <property type="protein sequence ID" value="OGZ89667.1"/>
    <property type="molecule type" value="Genomic_DNA"/>
</dbReference>
<sequence length="351" mass="40072">MDYSLDEDIFDKIVYQIKLLFVPFLDNNYSPKFLQSSLLFYFVIFILVVKILFVSFSLNIPKNIFFADVSKLDLLELINGQRTALGFNALGQNTKLDQAAMLKAQDMINYGYFAHQSPNGITPWFWFKKIGYNYKYAGENLAIGFTESVDVYTAWFNSESHKENFLNANYNEVGTAVLTGNFDGSQATVVVQLFGKQKVQINNAVNSPIVSTVISETIIQNIKPVAILNDGANMAIETESGKTVEIPKKQVLSAQDSILSIKESSENTKRNFYAEFFNVVIYGYEELLQKFVYWLFIFISIVSILNIVVNYNIQNRQLVLKSFVMVLLLCFATYVDKEVIVQYLSNNYFIN</sequence>
<dbReference type="PANTHER" id="PTHR31157:SF1">
    <property type="entry name" value="SCP DOMAIN-CONTAINING PROTEIN"/>
    <property type="match status" value="1"/>
</dbReference>
<comment type="caution">
    <text evidence="3">The sequence shown here is derived from an EMBL/GenBank/DDBJ whole genome shotgun (WGS) entry which is preliminary data.</text>
</comment>
<gene>
    <name evidence="3" type="ORF">A2561_00510</name>
</gene>
<name>A0A1G2JR89_9BACT</name>
<feature type="domain" description="SCP" evidence="2">
    <location>
        <begin position="75"/>
        <end position="193"/>
    </location>
</feature>
<dbReference type="Gene3D" id="3.40.33.10">
    <property type="entry name" value="CAP"/>
    <property type="match status" value="1"/>
</dbReference>
<dbReference type="Pfam" id="PF00188">
    <property type="entry name" value="CAP"/>
    <property type="match status" value="1"/>
</dbReference>
<dbReference type="SUPFAM" id="SSF55797">
    <property type="entry name" value="PR-1-like"/>
    <property type="match status" value="1"/>
</dbReference>